<dbReference type="Gene3D" id="3.10.450.50">
    <property type="match status" value="1"/>
</dbReference>
<protein>
    <submittedName>
        <fullName evidence="2">Nuclear transport factor 2 family protein</fullName>
    </submittedName>
</protein>
<organism evidence="2 3">
    <name type="scientific">Williamsia herbipolensis</name>
    <dbReference type="NCBI Taxonomy" id="1603258"/>
    <lineage>
        <taxon>Bacteria</taxon>
        <taxon>Bacillati</taxon>
        <taxon>Actinomycetota</taxon>
        <taxon>Actinomycetes</taxon>
        <taxon>Mycobacteriales</taxon>
        <taxon>Nocardiaceae</taxon>
        <taxon>Williamsia</taxon>
    </lineage>
</organism>
<keyword evidence="3" id="KW-1185">Reference proteome</keyword>
<proteinExistence type="predicted"/>
<evidence type="ECO:0000313" key="2">
    <source>
        <dbReference type="EMBL" id="WUM19952.1"/>
    </source>
</evidence>
<dbReference type="EMBL" id="CP108021">
    <property type="protein sequence ID" value="WUM19952.1"/>
    <property type="molecule type" value="Genomic_DNA"/>
</dbReference>
<reference evidence="2 3" key="1">
    <citation type="submission" date="2022-10" db="EMBL/GenBank/DDBJ databases">
        <title>The complete genomes of actinobacterial strains from the NBC collection.</title>
        <authorList>
            <person name="Joergensen T.S."/>
            <person name="Alvarez Arevalo M."/>
            <person name="Sterndorff E.B."/>
            <person name="Faurdal D."/>
            <person name="Vuksanovic O."/>
            <person name="Mourched A.-S."/>
            <person name="Charusanti P."/>
            <person name="Shaw S."/>
            <person name="Blin K."/>
            <person name="Weber T."/>
        </authorList>
    </citation>
    <scope>NUCLEOTIDE SEQUENCE [LARGE SCALE GENOMIC DNA]</scope>
    <source>
        <strain evidence="2 3">NBC_00319</strain>
    </source>
</reference>
<name>A0AAU4K1P8_9NOCA</name>
<dbReference type="AlphaFoldDB" id="A0AAU4K1P8"/>
<evidence type="ECO:0000259" key="1">
    <source>
        <dbReference type="Pfam" id="PF12680"/>
    </source>
</evidence>
<gene>
    <name evidence="2" type="ORF">OG579_20035</name>
</gene>
<dbReference type="SUPFAM" id="SSF54427">
    <property type="entry name" value="NTF2-like"/>
    <property type="match status" value="1"/>
</dbReference>
<dbReference type="KEGG" id="whr:OG579_20035"/>
<dbReference type="InterPro" id="IPR037401">
    <property type="entry name" value="SnoaL-like"/>
</dbReference>
<evidence type="ECO:0000313" key="3">
    <source>
        <dbReference type="Proteomes" id="UP001432128"/>
    </source>
</evidence>
<accession>A0AAU4K1P8</accession>
<sequence>MQAFRDAVEAADHEAMERLLAENVVFRSPVAFKPYSGRPVTAGILRAVFRVFEGFRYVRQIDDGDDHVLVFEAEINGRSVNGCDILHTNADGLIEEFTVMVRPLSAANALAERMATEFALEMERMNTSAQ</sequence>
<dbReference type="Proteomes" id="UP001432128">
    <property type="component" value="Chromosome"/>
</dbReference>
<dbReference type="InterPro" id="IPR032710">
    <property type="entry name" value="NTF2-like_dom_sf"/>
</dbReference>
<feature type="domain" description="SnoaL-like" evidence="1">
    <location>
        <begin position="2"/>
        <end position="96"/>
    </location>
</feature>
<dbReference type="RefSeq" id="WP_328857378.1">
    <property type="nucleotide sequence ID" value="NZ_CP108021.1"/>
</dbReference>
<dbReference type="Pfam" id="PF12680">
    <property type="entry name" value="SnoaL_2"/>
    <property type="match status" value="1"/>
</dbReference>